<gene>
    <name evidence="4" type="ORF">BKP45_08155</name>
</gene>
<dbReference type="InterPro" id="IPR000683">
    <property type="entry name" value="Gfo/Idh/MocA-like_OxRdtase_N"/>
</dbReference>
<evidence type="ECO:0000259" key="2">
    <source>
        <dbReference type="Pfam" id="PF01408"/>
    </source>
</evidence>
<dbReference type="InterPro" id="IPR051317">
    <property type="entry name" value="Gfo/Idh/MocA_oxidoreduct"/>
</dbReference>
<dbReference type="Proteomes" id="UP000180057">
    <property type="component" value="Unassembled WGS sequence"/>
</dbReference>
<proteinExistence type="inferred from homology"/>
<feature type="domain" description="Gfo/Idh/MocA-like oxidoreductase C-terminal" evidence="3">
    <location>
        <begin position="135"/>
        <end position="332"/>
    </location>
</feature>
<name>A0A1S2M7J1_9BACI</name>
<dbReference type="Pfam" id="PF01408">
    <property type="entry name" value="GFO_IDH_MocA"/>
    <property type="match status" value="1"/>
</dbReference>
<organism evidence="4 5">
    <name type="scientific">Anaerobacillus alkalidiazotrophicus</name>
    <dbReference type="NCBI Taxonomy" id="472963"/>
    <lineage>
        <taxon>Bacteria</taxon>
        <taxon>Bacillati</taxon>
        <taxon>Bacillota</taxon>
        <taxon>Bacilli</taxon>
        <taxon>Bacillales</taxon>
        <taxon>Bacillaceae</taxon>
        <taxon>Anaerobacillus</taxon>
    </lineage>
</organism>
<dbReference type="PANTHER" id="PTHR43708:SF7">
    <property type="entry name" value="OXIDOREDUCTASE"/>
    <property type="match status" value="1"/>
</dbReference>
<dbReference type="NCBIfam" id="NF007574">
    <property type="entry name" value="PRK10206.1"/>
    <property type="match status" value="1"/>
</dbReference>
<dbReference type="InterPro" id="IPR036291">
    <property type="entry name" value="NAD(P)-bd_dom_sf"/>
</dbReference>
<dbReference type="InterPro" id="IPR004104">
    <property type="entry name" value="Gfo/Idh/MocA-like_OxRdtase_C"/>
</dbReference>
<dbReference type="Gene3D" id="3.40.50.720">
    <property type="entry name" value="NAD(P)-binding Rossmann-like Domain"/>
    <property type="match status" value="1"/>
</dbReference>
<comment type="caution">
    <text evidence="4">The sequence shown here is derived from an EMBL/GenBank/DDBJ whole genome shotgun (WGS) entry which is preliminary data.</text>
</comment>
<evidence type="ECO:0000259" key="3">
    <source>
        <dbReference type="Pfam" id="PF02894"/>
    </source>
</evidence>
<dbReference type="Pfam" id="PF02894">
    <property type="entry name" value="GFO_IDH_MocA_C"/>
    <property type="match status" value="1"/>
</dbReference>
<dbReference type="RefSeq" id="WP_071389236.1">
    <property type="nucleotide sequence ID" value="NZ_MLQS01000007.1"/>
</dbReference>
<protein>
    <submittedName>
        <fullName evidence="4">Oxidoreductase</fullName>
    </submittedName>
</protein>
<dbReference type="AlphaFoldDB" id="A0A1S2M7J1"/>
<dbReference type="GO" id="GO:0000166">
    <property type="term" value="F:nucleotide binding"/>
    <property type="evidence" value="ECO:0007669"/>
    <property type="project" value="InterPro"/>
</dbReference>
<dbReference type="SUPFAM" id="SSF51735">
    <property type="entry name" value="NAD(P)-binding Rossmann-fold domains"/>
    <property type="match status" value="1"/>
</dbReference>
<comment type="similarity">
    <text evidence="1">Belongs to the Gfo/Idh/MocA family.</text>
</comment>
<dbReference type="STRING" id="472963.BKP45_08155"/>
<dbReference type="OrthoDB" id="9815825at2"/>
<feature type="domain" description="Gfo/Idh/MocA-like oxidoreductase N-terminal" evidence="2">
    <location>
        <begin position="4"/>
        <end position="121"/>
    </location>
</feature>
<keyword evidence="5" id="KW-1185">Reference proteome</keyword>
<dbReference type="EMBL" id="MLQS01000007">
    <property type="protein sequence ID" value="OIJ20762.1"/>
    <property type="molecule type" value="Genomic_DNA"/>
</dbReference>
<dbReference type="Gene3D" id="3.30.360.10">
    <property type="entry name" value="Dihydrodipicolinate Reductase, domain 2"/>
    <property type="match status" value="1"/>
</dbReference>
<dbReference type="PANTHER" id="PTHR43708">
    <property type="entry name" value="CONSERVED EXPRESSED OXIDOREDUCTASE (EUROFUNG)"/>
    <property type="match status" value="1"/>
</dbReference>
<evidence type="ECO:0000313" key="4">
    <source>
        <dbReference type="EMBL" id="OIJ20762.1"/>
    </source>
</evidence>
<reference evidence="4 5" key="1">
    <citation type="submission" date="2016-10" db="EMBL/GenBank/DDBJ databases">
        <title>Draft genome sequences of four alkaliphilic bacteria belonging to the Anaerobacillus genus.</title>
        <authorList>
            <person name="Bassil N.M."/>
            <person name="Lloyd J.R."/>
        </authorList>
    </citation>
    <scope>NUCLEOTIDE SEQUENCE [LARGE SCALE GENOMIC DNA]</scope>
    <source>
        <strain evidence="4 5">DSM 22531</strain>
    </source>
</reference>
<evidence type="ECO:0000313" key="5">
    <source>
        <dbReference type="Proteomes" id="UP000180057"/>
    </source>
</evidence>
<sequence length="346" mass="39356">MTLTMGIIGFGKSTNRYHLPYITLRKNIRVKSIFNLRRKPESEKNYTDFNIHFTTDLDSFLNDSDIQLVTICTPASTHFEYAMKCLEYGKNVLVEKPFCATVEEAKKLLEIAEKKGLMIMPYQNRRFDGDFLAVKKVLNDGYIGEPIELESHFDYFRPDNSVYHGSPVDGTFYGLGVHTMDQVISLFGRPKHVSYDIRSIRNSESIDDYFDVSLFYGKLKAIVKTSHLVKKEYPKFILHGTKGSFIKYGIDQQENDLKLGIMPGTDDFGMDSPNQYGIVTYQNANGDWIEKQIPTPTGDYGRVYDACYETIINGAPKLVSNDEIMTNIEILEKGGMQPSPSTISLD</sequence>
<accession>A0A1S2M7J1</accession>
<dbReference type="SUPFAM" id="SSF55347">
    <property type="entry name" value="Glyceraldehyde-3-phosphate dehydrogenase-like, C-terminal domain"/>
    <property type="match status" value="1"/>
</dbReference>
<evidence type="ECO:0000256" key="1">
    <source>
        <dbReference type="ARBA" id="ARBA00010928"/>
    </source>
</evidence>